<name>A0A4P7UAR3_9ACTN</name>
<protein>
    <submittedName>
        <fullName evidence="2">DUF4192 family protein</fullName>
    </submittedName>
</protein>
<organism evidence="2 3">
    <name type="scientific">Nocardioides daphniae</name>
    <dbReference type="NCBI Taxonomy" id="402297"/>
    <lineage>
        <taxon>Bacteria</taxon>
        <taxon>Bacillati</taxon>
        <taxon>Actinomycetota</taxon>
        <taxon>Actinomycetes</taxon>
        <taxon>Propionibacteriales</taxon>
        <taxon>Nocardioidaceae</taxon>
        <taxon>Nocardioides</taxon>
    </lineage>
</organism>
<proteinExistence type="predicted"/>
<gene>
    <name evidence="2" type="ORF">E2C04_08125</name>
</gene>
<dbReference type="EMBL" id="CP038462">
    <property type="protein sequence ID" value="QCC77183.1"/>
    <property type="molecule type" value="Genomic_DNA"/>
</dbReference>
<dbReference type="KEGG" id="ndp:E2C04_08125"/>
<reference evidence="2 3" key="1">
    <citation type="journal article" date="2008" name="Int. J. Syst. Evol. Microbiol.">
        <title>Nocardioides daphniae sp. nov., isolated from Daphnia cucullata (Crustacea: Cladocera).</title>
        <authorList>
            <person name="Toth E.M."/>
            <person name="Keki Z."/>
            <person name="Homonnay Z.G."/>
            <person name="Borsodi A.K."/>
            <person name="Marialigeti K."/>
            <person name="Schumann P."/>
        </authorList>
    </citation>
    <scope>NUCLEOTIDE SEQUENCE [LARGE SCALE GENOMIC DNA]</scope>
    <source>
        <strain evidence="2 3">JCM 16608</strain>
    </source>
</reference>
<dbReference type="InterPro" id="IPR025447">
    <property type="entry name" value="DUF4192"/>
</dbReference>
<dbReference type="OrthoDB" id="3264463at2"/>
<accession>A0A4P7UAR3</accession>
<evidence type="ECO:0000256" key="1">
    <source>
        <dbReference type="SAM" id="MobiDB-lite"/>
    </source>
</evidence>
<dbReference type="Proteomes" id="UP000297025">
    <property type="component" value="Chromosome"/>
</dbReference>
<feature type="compositionally biased region" description="Polar residues" evidence="1">
    <location>
        <begin position="39"/>
        <end position="57"/>
    </location>
</feature>
<feature type="region of interest" description="Disordered" evidence="1">
    <location>
        <begin position="34"/>
        <end position="57"/>
    </location>
</feature>
<evidence type="ECO:0000313" key="3">
    <source>
        <dbReference type="Proteomes" id="UP000297025"/>
    </source>
</evidence>
<dbReference type="RefSeq" id="WP_135832229.1">
    <property type="nucleotide sequence ID" value="NZ_CP038462.1"/>
</dbReference>
<sequence>MKLSVRSPEELVAAIPHLLGFTPHESLVVVPFTPELPSPASTSPRLRANANTHGRDP</sequence>
<dbReference type="AlphaFoldDB" id="A0A4P7UAR3"/>
<dbReference type="Pfam" id="PF13830">
    <property type="entry name" value="DUF4192"/>
    <property type="match status" value="1"/>
</dbReference>
<evidence type="ECO:0000313" key="2">
    <source>
        <dbReference type="EMBL" id="QCC77183.1"/>
    </source>
</evidence>